<comment type="caution">
    <text evidence="1">The sequence shown here is derived from an EMBL/GenBank/DDBJ whole genome shotgun (WGS) entry which is preliminary data.</text>
</comment>
<dbReference type="AlphaFoldDB" id="A0A545UQ76"/>
<dbReference type="Proteomes" id="UP000315783">
    <property type="component" value="Unassembled WGS sequence"/>
</dbReference>
<keyword evidence="2" id="KW-1185">Reference proteome</keyword>
<protein>
    <submittedName>
        <fullName evidence="1">Protein kinase-like protein</fullName>
    </submittedName>
</protein>
<dbReference type="EMBL" id="SPUK01000018">
    <property type="protein sequence ID" value="TQV91615.1"/>
    <property type="molecule type" value="Genomic_DNA"/>
</dbReference>
<dbReference type="PANTHER" id="PTHR21310:SF58">
    <property type="entry name" value="AMINOGLYCOSIDE PHOSPHOTRANSFERASE DOMAIN-CONTAINING PROTEIN"/>
    <property type="match status" value="1"/>
</dbReference>
<evidence type="ECO:0000313" key="1">
    <source>
        <dbReference type="EMBL" id="TQV91615.1"/>
    </source>
</evidence>
<keyword evidence="1" id="KW-0418">Kinase</keyword>
<dbReference type="OrthoDB" id="5404599at2759"/>
<dbReference type="PANTHER" id="PTHR21310">
    <property type="entry name" value="AMINOGLYCOSIDE PHOSPHOTRANSFERASE-RELATED-RELATED"/>
    <property type="match status" value="1"/>
</dbReference>
<accession>A0A545UQ76</accession>
<name>A0A545UQ76_9HYPO</name>
<dbReference type="InterPro" id="IPR051678">
    <property type="entry name" value="AGP_Transferase"/>
</dbReference>
<keyword evidence="1" id="KW-0808">Transferase</keyword>
<proteinExistence type="predicted"/>
<evidence type="ECO:0000313" key="2">
    <source>
        <dbReference type="Proteomes" id="UP000315783"/>
    </source>
</evidence>
<reference evidence="1 2" key="1">
    <citation type="journal article" date="2019" name="Appl. Microbiol. Biotechnol.">
        <title>Genome sequence of Isaria javanica and comparative genome analysis insights into family S53 peptidase evolution in fungal entomopathogens.</title>
        <authorList>
            <person name="Lin R."/>
            <person name="Zhang X."/>
            <person name="Xin B."/>
            <person name="Zou M."/>
            <person name="Gao Y."/>
            <person name="Qin F."/>
            <person name="Hu Q."/>
            <person name="Xie B."/>
            <person name="Cheng X."/>
        </authorList>
    </citation>
    <scope>NUCLEOTIDE SEQUENCE [LARGE SCALE GENOMIC DNA]</scope>
    <source>
        <strain evidence="1 2">IJ1G</strain>
    </source>
</reference>
<dbReference type="Gene3D" id="3.90.1200.10">
    <property type="match status" value="1"/>
</dbReference>
<gene>
    <name evidence="1" type="ORF">IF1G_09681</name>
</gene>
<organism evidence="1 2">
    <name type="scientific">Cordyceps javanica</name>
    <dbReference type="NCBI Taxonomy" id="43265"/>
    <lineage>
        <taxon>Eukaryota</taxon>
        <taxon>Fungi</taxon>
        <taxon>Dikarya</taxon>
        <taxon>Ascomycota</taxon>
        <taxon>Pezizomycotina</taxon>
        <taxon>Sordariomycetes</taxon>
        <taxon>Hypocreomycetidae</taxon>
        <taxon>Hypocreales</taxon>
        <taxon>Cordycipitaceae</taxon>
        <taxon>Cordyceps</taxon>
    </lineage>
</organism>
<dbReference type="GO" id="GO:0016301">
    <property type="term" value="F:kinase activity"/>
    <property type="evidence" value="ECO:0007669"/>
    <property type="project" value="UniProtKB-KW"/>
</dbReference>
<dbReference type="InterPro" id="IPR011009">
    <property type="entry name" value="Kinase-like_dom_sf"/>
</dbReference>
<dbReference type="SUPFAM" id="SSF56112">
    <property type="entry name" value="Protein kinase-like (PK-like)"/>
    <property type="match status" value="1"/>
</dbReference>
<sequence length="322" mass="35924">MSQSWHCSYLDSATRHPPRASFVALATELVAAMEATPVRESIRETDESSWLIGGKLVLARAQPQESAWRYKITNAPATLPESRPLSGLGDVKLVHDVGDVSAVFAIGDAAFCKVRVLDIPSTTREHTTLSWLHERKWSFAIPNTLHHAEFDNRYYIVLDRVLGSTLDSIWATLEEAQRQCLVKRIVGICAELAVPAPTSSITGVDGCFLPERYLCGQEIDCSPTNLKKSCSELGMDCSSLVFYHCDLGPTNILVDLETSSIGIIDWEIAGFVPIEWIRTKFRVSSGLDLTSGEQHDWRKRVMLYMGELGYTDVAEAFRNWEI</sequence>